<feature type="region of interest" description="Disordered" evidence="1">
    <location>
        <begin position="1"/>
        <end position="33"/>
    </location>
</feature>
<gene>
    <name evidence="2" type="ORF">B0J13DRAFT_330067</name>
</gene>
<dbReference type="EMBL" id="JAGMUU010000009">
    <property type="protein sequence ID" value="KAH7145879.1"/>
    <property type="molecule type" value="Genomic_DNA"/>
</dbReference>
<feature type="compositionally biased region" description="Polar residues" evidence="1">
    <location>
        <begin position="83"/>
        <end position="96"/>
    </location>
</feature>
<feature type="compositionally biased region" description="Polar residues" evidence="1">
    <location>
        <begin position="310"/>
        <end position="342"/>
    </location>
</feature>
<protein>
    <submittedName>
        <fullName evidence="2">Uncharacterized protein</fullName>
    </submittedName>
</protein>
<reference evidence="2" key="1">
    <citation type="journal article" date="2021" name="Nat. Commun.">
        <title>Genetic determinants of endophytism in the Arabidopsis root mycobiome.</title>
        <authorList>
            <person name="Mesny F."/>
            <person name="Miyauchi S."/>
            <person name="Thiergart T."/>
            <person name="Pickel B."/>
            <person name="Atanasova L."/>
            <person name="Karlsson M."/>
            <person name="Huettel B."/>
            <person name="Barry K.W."/>
            <person name="Haridas S."/>
            <person name="Chen C."/>
            <person name="Bauer D."/>
            <person name="Andreopoulos W."/>
            <person name="Pangilinan J."/>
            <person name="LaButti K."/>
            <person name="Riley R."/>
            <person name="Lipzen A."/>
            <person name="Clum A."/>
            <person name="Drula E."/>
            <person name="Henrissat B."/>
            <person name="Kohler A."/>
            <person name="Grigoriev I.V."/>
            <person name="Martin F.M."/>
            <person name="Hacquard S."/>
        </authorList>
    </citation>
    <scope>NUCLEOTIDE SEQUENCE</scope>
    <source>
        <strain evidence="2">MPI-CAGE-AT-0021</strain>
    </source>
</reference>
<dbReference type="OrthoDB" id="3439820at2759"/>
<accession>A0A9P9J783</accession>
<sequence>MPARNPSLQPSEGDILAKPSSRTSHAQRNVSAPVDIQQIGSLGSWVKTILPSYRPERGGTAREGGFWEQLDTRNRADTGGHVATSNRRQRSGTMDSNRLAEWNIPKNLDDAGPPQHTPMSHSRAVSLDVTSSLDAEGRRKRSWAPRDDANWQKIPSSLKRMADKNQQTDVDDRFVKGALGDQASSSRQHHPHPALVLDTRREARQQRRSLKESGDYLGVQGFNPQTGVPDVITPTDSEQSAVSQETDHKLATLKDSLQDSPSERRRSKIEREVRKLLLNKDGERFSRREKAKAALRKSNSSFRWRRKSKQWSSAQEPNLSPIAQSHRSFSPRPSRQLPSNNPDTHKGGSTDPILPKGQPDTEDQMASAEFHDELHDTSGSSGTVVQTPHRQTQARVSPAALELFENGISFENLDQPGSSRQQSLSYLSPELPGIHLSNAGGTKLGSFLTESNSLPPVKVTTPGSIAVIRNSGEVKNTTPFLEKQAQRGPFLGEMKKDPKGWSTASSESLPNLPALIQLPLNHNSILGLFDRTSYSLPLESTSQHQLPPQEPTSTHPKPDAFPPHTGRNAQHLPLESLSTAAAEPPVLQRNAKLGG</sequence>
<dbReference type="Proteomes" id="UP000717696">
    <property type="component" value="Unassembled WGS sequence"/>
</dbReference>
<feature type="compositionally biased region" description="Polar residues" evidence="1">
    <location>
        <begin position="20"/>
        <end position="30"/>
    </location>
</feature>
<feature type="compositionally biased region" description="Polar residues" evidence="1">
    <location>
        <begin position="539"/>
        <end position="555"/>
    </location>
</feature>
<feature type="compositionally biased region" description="Polar residues" evidence="1">
    <location>
        <begin position="377"/>
        <end position="393"/>
    </location>
</feature>
<feature type="region of interest" description="Disordered" evidence="1">
    <location>
        <begin position="374"/>
        <end position="393"/>
    </location>
</feature>
<feature type="compositionally biased region" description="Polar residues" evidence="1">
    <location>
        <begin position="234"/>
        <end position="244"/>
    </location>
</feature>
<feature type="compositionally biased region" description="Basic and acidic residues" evidence="1">
    <location>
        <begin position="198"/>
        <end position="214"/>
    </location>
</feature>
<feature type="compositionally biased region" description="Polar residues" evidence="1">
    <location>
        <begin position="1"/>
        <end position="10"/>
    </location>
</feature>
<dbReference type="AlphaFoldDB" id="A0A9P9J783"/>
<comment type="caution">
    <text evidence="2">The sequence shown here is derived from an EMBL/GenBank/DDBJ whole genome shotgun (WGS) entry which is preliminary data.</text>
</comment>
<organism evidence="2 3">
    <name type="scientific">Dactylonectria estremocensis</name>
    <dbReference type="NCBI Taxonomy" id="1079267"/>
    <lineage>
        <taxon>Eukaryota</taxon>
        <taxon>Fungi</taxon>
        <taxon>Dikarya</taxon>
        <taxon>Ascomycota</taxon>
        <taxon>Pezizomycotina</taxon>
        <taxon>Sordariomycetes</taxon>
        <taxon>Hypocreomycetidae</taxon>
        <taxon>Hypocreales</taxon>
        <taxon>Nectriaceae</taxon>
        <taxon>Dactylonectria</taxon>
    </lineage>
</organism>
<keyword evidence="3" id="KW-1185">Reference proteome</keyword>
<feature type="region of interest" description="Disordered" evidence="1">
    <location>
        <begin position="539"/>
        <end position="595"/>
    </location>
</feature>
<feature type="region of interest" description="Disordered" evidence="1">
    <location>
        <begin position="54"/>
        <end position="268"/>
    </location>
</feature>
<name>A0A9P9J783_9HYPO</name>
<feature type="region of interest" description="Disordered" evidence="1">
    <location>
        <begin position="287"/>
        <end position="363"/>
    </location>
</feature>
<proteinExistence type="predicted"/>
<evidence type="ECO:0000256" key="1">
    <source>
        <dbReference type="SAM" id="MobiDB-lite"/>
    </source>
</evidence>
<evidence type="ECO:0000313" key="3">
    <source>
        <dbReference type="Proteomes" id="UP000717696"/>
    </source>
</evidence>
<evidence type="ECO:0000313" key="2">
    <source>
        <dbReference type="EMBL" id="KAH7145879.1"/>
    </source>
</evidence>